<evidence type="ECO:0000313" key="1">
    <source>
        <dbReference type="EMBL" id="OMD52479.1"/>
    </source>
</evidence>
<sequence>MINVLEAEARSLGLVQVTADASITAKSFFEHHGYRSVQMQAVERKDVILHNFKMIKELD</sequence>
<dbReference type="SUPFAM" id="SSF55729">
    <property type="entry name" value="Acyl-CoA N-acyltransferases (Nat)"/>
    <property type="match status" value="1"/>
</dbReference>
<organism evidence="1 2">
    <name type="scientific">Paenibacillus borealis</name>
    <dbReference type="NCBI Taxonomy" id="160799"/>
    <lineage>
        <taxon>Bacteria</taxon>
        <taxon>Bacillati</taxon>
        <taxon>Bacillota</taxon>
        <taxon>Bacilli</taxon>
        <taxon>Bacillales</taxon>
        <taxon>Paenibacillaceae</taxon>
        <taxon>Paenibacillus</taxon>
    </lineage>
</organism>
<reference evidence="1 2" key="1">
    <citation type="submission" date="2016-10" db="EMBL/GenBank/DDBJ databases">
        <title>Paenibacillus species isolates.</title>
        <authorList>
            <person name="Beno S.M."/>
        </authorList>
    </citation>
    <scope>NUCLEOTIDE SEQUENCE [LARGE SCALE GENOMIC DNA]</scope>
    <source>
        <strain evidence="1 2">FSL H7-0744</strain>
    </source>
</reference>
<evidence type="ECO:0000313" key="2">
    <source>
        <dbReference type="Proteomes" id="UP000187412"/>
    </source>
</evidence>
<dbReference type="Gene3D" id="3.40.630.30">
    <property type="match status" value="1"/>
</dbReference>
<keyword evidence="2" id="KW-1185">Reference proteome</keyword>
<dbReference type="RefSeq" id="WP_076109333.1">
    <property type="nucleotide sequence ID" value="NZ_MPTB01000003.1"/>
</dbReference>
<evidence type="ECO:0008006" key="3">
    <source>
        <dbReference type="Google" id="ProtNLM"/>
    </source>
</evidence>
<dbReference type="Proteomes" id="UP000187412">
    <property type="component" value="Unassembled WGS sequence"/>
</dbReference>
<gene>
    <name evidence="1" type="ORF">BSK56_03490</name>
</gene>
<accession>A0ABM5TBU6</accession>
<dbReference type="InterPro" id="IPR016181">
    <property type="entry name" value="Acyl_CoA_acyltransferase"/>
</dbReference>
<protein>
    <recommendedName>
        <fullName evidence="3">N-acetyltransferase domain-containing protein</fullName>
    </recommendedName>
</protein>
<dbReference type="EMBL" id="MPTB01000003">
    <property type="protein sequence ID" value="OMD52479.1"/>
    <property type="molecule type" value="Genomic_DNA"/>
</dbReference>
<comment type="caution">
    <text evidence="1">The sequence shown here is derived from an EMBL/GenBank/DDBJ whole genome shotgun (WGS) entry which is preliminary data.</text>
</comment>
<proteinExistence type="predicted"/>
<name>A0ABM5TBU6_PAEBO</name>